<evidence type="ECO:0000256" key="5">
    <source>
        <dbReference type="ARBA" id="ARBA00022989"/>
    </source>
</evidence>
<dbReference type="InterPro" id="IPR050445">
    <property type="entry name" value="Bact_polysacc_biosynth/exp"/>
</dbReference>
<dbReference type="EMBL" id="LIZX01000045">
    <property type="protein sequence ID" value="KPJ68658.1"/>
    <property type="molecule type" value="Genomic_DNA"/>
</dbReference>
<dbReference type="GO" id="GO:0005886">
    <property type="term" value="C:plasma membrane"/>
    <property type="evidence" value="ECO:0007669"/>
    <property type="project" value="UniProtKB-SubCell"/>
</dbReference>
<feature type="transmembrane region" description="Helical" evidence="7">
    <location>
        <begin position="16"/>
        <end position="35"/>
    </location>
</feature>
<comment type="similarity">
    <text evidence="2">Belongs to the CpsC/CapA family.</text>
</comment>
<keyword evidence="5 7" id="KW-1133">Transmembrane helix</keyword>
<reference evidence="10 11" key="1">
    <citation type="journal article" date="2015" name="Microbiome">
        <title>Genomic resolution of linkages in carbon, nitrogen, and sulfur cycling among widespread estuary sediment bacteria.</title>
        <authorList>
            <person name="Baker B.J."/>
            <person name="Lazar C.S."/>
            <person name="Teske A.P."/>
            <person name="Dick G.J."/>
        </authorList>
    </citation>
    <scope>NUCLEOTIDE SEQUENCE [LARGE SCALE GENOMIC DNA]</scope>
    <source>
        <strain evidence="10">DG_54_3</strain>
    </source>
</reference>
<accession>A0A0S7Y1M4</accession>
<evidence type="ECO:0000313" key="10">
    <source>
        <dbReference type="EMBL" id="KPJ68658.1"/>
    </source>
</evidence>
<feature type="transmembrane region" description="Helical" evidence="7">
    <location>
        <begin position="350"/>
        <end position="373"/>
    </location>
</feature>
<keyword evidence="3" id="KW-1003">Cell membrane</keyword>
<evidence type="ECO:0000256" key="2">
    <source>
        <dbReference type="ARBA" id="ARBA00006683"/>
    </source>
</evidence>
<evidence type="ECO:0000313" key="11">
    <source>
        <dbReference type="Proteomes" id="UP000051861"/>
    </source>
</evidence>
<dbReference type="PANTHER" id="PTHR32309:SF13">
    <property type="entry name" value="FERRIC ENTEROBACTIN TRANSPORT PROTEIN FEPE"/>
    <property type="match status" value="1"/>
</dbReference>
<dbReference type="PANTHER" id="PTHR32309">
    <property type="entry name" value="TYROSINE-PROTEIN KINASE"/>
    <property type="match status" value="1"/>
</dbReference>
<evidence type="ECO:0008006" key="12">
    <source>
        <dbReference type="Google" id="ProtNLM"/>
    </source>
</evidence>
<dbReference type="GO" id="GO:0004713">
    <property type="term" value="F:protein tyrosine kinase activity"/>
    <property type="evidence" value="ECO:0007669"/>
    <property type="project" value="TreeGrafter"/>
</dbReference>
<evidence type="ECO:0000256" key="7">
    <source>
        <dbReference type="SAM" id="Phobius"/>
    </source>
</evidence>
<sequence length="413" mass="47528">MSFSDYFDVIIKWRRFIVRNVVLICIAAAIISLLLTQKYTATATILPPNPNQEAMFGVMSTLMPSSAASSFSSLLSGMVTGVTTPSDLYATIMISSRIKREIIRKYNLEEEFKAKTMHDAFEALDEITKTSISPEGIISVSITYKDKNLATDIANSYVKELDKFNTQTTMTVGKRFRIFIEQRLKETTDSLTKAEDDLRNFQEKHKTIVLDAEIESAIQTIAELKSRIMLLDVRKGALSSSSQLDNPYLREINKELRELRKQLAQIEFGEKQRDTKEFGVGFSVPFSQLPEVSQEYVRLLREVKIQEAIFELLTQQYEQAKIMELKDTPTVQFLDMAYVPEKRSFPRRTLIVVLTFLISIFIHIPLVFLLEYINDIKTMPGRHTSTEKFISEISKDYKELTNFVKRNLRRSKD</sequence>
<gene>
    <name evidence="10" type="ORF">AMJ44_05840</name>
</gene>
<dbReference type="Gene3D" id="3.30.1890.10">
    <property type="entry name" value="FepE-like"/>
    <property type="match status" value="1"/>
</dbReference>
<dbReference type="InterPro" id="IPR003856">
    <property type="entry name" value="LPS_length_determ_N"/>
</dbReference>
<dbReference type="InterPro" id="IPR032807">
    <property type="entry name" value="GNVR"/>
</dbReference>
<evidence type="ECO:0000256" key="3">
    <source>
        <dbReference type="ARBA" id="ARBA00022475"/>
    </source>
</evidence>
<keyword evidence="4 7" id="KW-0812">Transmembrane</keyword>
<comment type="subcellular location">
    <subcellularLocation>
        <location evidence="1">Cell membrane</location>
        <topology evidence="1">Multi-pass membrane protein</topology>
    </subcellularLocation>
</comment>
<organism evidence="10 11">
    <name type="scientific">candidate division WOR-1 bacterium DG_54_3</name>
    <dbReference type="NCBI Taxonomy" id="1703775"/>
    <lineage>
        <taxon>Bacteria</taxon>
        <taxon>Bacillati</taxon>
        <taxon>Saganbacteria</taxon>
    </lineage>
</organism>
<dbReference type="Pfam" id="PF13807">
    <property type="entry name" value="GNVR"/>
    <property type="match status" value="1"/>
</dbReference>
<evidence type="ECO:0000256" key="1">
    <source>
        <dbReference type="ARBA" id="ARBA00004651"/>
    </source>
</evidence>
<name>A0A0S7Y1M4_UNCSA</name>
<keyword evidence="6 7" id="KW-0472">Membrane</keyword>
<protein>
    <recommendedName>
        <fullName evidence="12">Polysaccharide chain length determinant N-terminal domain-containing protein</fullName>
    </recommendedName>
</protein>
<feature type="domain" description="Polysaccharide chain length determinant N-terminal" evidence="8">
    <location>
        <begin position="3"/>
        <end position="103"/>
    </location>
</feature>
<comment type="caution">
    <text evidence="10">The sequence shown here is derived from an EMBL/GenBank/DDBJ whole genome shotgun (WGS) entry which is preliminary data.</text>
</comment>
<evidence type="ECO:0000259" key="8">
    <source>
        <dbReference type="Pfam" id="PF02706"/>
    </source>
</evidence>
<evidence type="ECO:0000256" key="4">
    <source>
        <dbReference type="ARBA" id="ARBA00022692"/>
    </source>
</evidence>
<dbReference type="Pfam" id="PF02706">
    <property type="entry name" value="Wzz"/>
    <property type="match status" value="1"/>
</dbReference>
<dbReference type="AlphaFoldDB" id="A0A0S7Y1M4"/>
<proteinExistence type="inferred from homology"/>
<evidence type="ECO:0000259" key="9">
    <source>
        <dbReference type="Pfam" id="PF13807"/>
    </source>
</evidence>
<evidence type="ECO:0000256" key="6">
    <source>
        <dbReference type="ARBA" id="ARBA00023136"/>
    </source>
</evidence>
<feature type="domain" description="Tyrosine-protein kinase G-rich" evidence="9">
    <location>
        <begin position="292"/>
        <end position="369"/>
    </location>
</feature>
<dbReference type="Proteomes" id="UP000051861">
    <property type="component" value="Unassembled WGS sequence"/>
</dbReference>